<dbReference type="PANTHER" id="PTHR43649:SF33">
    <property type="entry name" value="POLYGALACTURONAN_RHAMNOGALACTURONAN-BINDING PROTEIN YTCQ"/>
    <property type="match status" value="1"/>
</dbReference>
<gene>
    <name evidence="7" type="ORF">ACFPOF_15800</name>
</gene>
<evidence type="ECO:0000256" key="6">
    <source>
        <dbReference type="SAM" id="SignalP"/>
    </source>
</evidence>
<keyword evidence="3" id="KW-0472">Membrane</keyword>
<comment type="caution">
    <text evidence="7">The sequence shown here is derived from an EMBL/GenBank/DDBJ whole genome shotgun (WGS) entry which is preliminary data.</text>
</comment>
<evidence type="ECO:0000256" key="4">
    <source>
        <dbReference type="ARBA" id="ARBA00023139"/>
    </source>
</evidence>
<evidence type="ECO:0000256" key="3">
    <source>
        <dbReference type="ARBA" id="ARBA00023136"/>
    </source>
</evidence>
<evidence type="ECO:0000256" key="5">
    <source>
        <dbReference type="ARBA" id="ARBA00023288"/>
    </source>
</evidence>
<evidence type="ECO:0000313" key="7">
    <source>
        <dbReference type="EMBL" id="MFC5404208.1"/>
    </source>
</evidence>
<protein>
    <submittedName>
        <fullName evidence="7">Extracellular solute-binding protein</fullName>
    </submittedName>
</protein>
<proteinExistence type="predicted"/>
<keyword evidence="4" id="KW-0564">Palmitate</keyword>
<dbReference type="InterPro" id="IPR050490">
    <property type="entry name" value="Bact_solute-bd_prot1"/>
</dbReference>
<keyword evidence="8" id="KW-1185">Reference proteome</keyword>
<organism evidence="7 8">
    <name type="scientific">Cohnella soli</name>
    <dbReference type="NCBI Taxonomy" id="425005"/>
    <lineage>
        <taxon>Bacteria</taxon>
        <taxon>Bacillati</taxon>
        <taxon>Bacillota</taxon>
        <taxon>Bacilli</taxon>
        <taxon>Bacillales</taxon>
        <taxon>Paenibacillaceae</taxon>
        <taxon>Cohnella</taxon>
    </lineage>
</organism>
<keyword evidence="5" id="KW-0449">Lipoprotein</keyword>
<dbReference type="Gene3D" id="3.40.190.10">
    <property type="entry name" value="Periplasmic binding protein-like II"/>
    <property type="match status" value="2"/>
</dbReference>
<feature type="signal peptide" evidence="6">
    <location>
        <begin position="1"/>
        <end position="20"/>
    </location>
</feature>
<dbReference type="Pfam" id="PF01547">
    <property type="entry name" value="SBP_bac_1"/>
    <property type="match status" value="1"/>
</dbReference>
<feature type="chain" id="PRO_5046321128" evidence="6">
    <location>
        <begin position="21"/>
        <end position="526"/>
    </location>
</feature>
<evidence type="ECO:0000256" key="2">
    <source>
        <dbReference type="ARBA" id="ARBA00022729"/>
    </source>
</evidence>
<dbReference type="Proteomes" id="UP001596113">
    <property type="component" value="Unassembled WGS sequence"/>
</dbReference>
<keyword evidence="1" id="KW-1003">Cell membrane</keyword>
<dbReference type="EMBL" id="JBHSMI010000025">
    <property type="protein sequence ID" value="MFC5404208.1"/>
    <property type="molecule type" value="Genomic_DNA"/>
</dbReference>
<sequence length="526" mass="58374">MKKKLGSSAFAGALLLTVIAAGCSAPNEPAAMKDATPDSPSAATNAAKDATKTIKLEMVENGWFNTPTDAGNPWQQWIKDTFNIELTMNAMPMADMETKLLVRFASTEQPDLIFSWDRNLIKKLHKQGVLLDDWTPYLSKLPNVTKTWNDQMKAFATVEDKLIALPKLADAFTWTLMLRKDWLDALQLSVPTTDAELLEVLRKFTHEDPDQNGKDDTWGISSAGSGSDVGEINVLESMYGQSGFHVGADGKMQHSIVNGTHLKFLKFMRTVVEEKLIDPDWYTQGWEQRKPKLFGGKVGTVHYPGVIVQESEKANGATGSAVDWWEAIQIPKGAEHGGKRPPAPIAGGMLAVSAQAAKDPEKMERILNFIDSTVYPTEGYWSIRWGVGVNGQKVIDLDDGAKFISLKDDPYRKDMMGLYDWGTWVATSQDRVLEGQSDSPGAADKKQLELDGKAMAMASYTNYHELLNLDPQITSDLKKLTQEFDIKFILGKETDYEAFKQKWLKAGGQQLMDEAARQLKDIGMLN</sequence>
<dbReference type="RefSeq" id="WP_378134257.1">
    <property type="nucleotide sequence ID" value="NZ_JBHSMI010000025.1"/>
</dbReference>
<dbReference type="PROSITE" id="PS51257">
    <property type="entry name" value="PROKAR_LIPOPROTEIN"/>
    <property type="match status" value="1"/>
</dbReference>
<keyword evidence="2 6" id="KW-0732">Signal</keyword>
<evidence type="ECO:0000256" key="1">
    <source>
        <dbReference type="ARBA" id="ARBA00022475"/>
    </source>
</evidence>
<dbReference type="SUPFAM" id="SSF53850">
    <property type="entry name" value="Periplasmic binding protein-like II"/>
    <property type="match status" value="1"/>
</dbReference>
<dbReference type="InterPro" id="IPR006059">
    <property type="entry name" value="SBP"/>
</dbReference>
<evidence type="ECO:0000313" key="8">
    <source>
        <dbReference type="Proteomes" id="UP001596113"/>
    </source>
</evidence>
<dbReference type="PANTHER" id="PTHR43649">
    <property type="entry name" value="ARABINOSE-BINDING PROTEIN-RELATED"/>
    <property type="match status" value="1"/>
</dbReference>
<accession>A0ABW0HV13</accession>
<name>A0ABW0HV13_9BACL</name>
<reference evidence="8" key="1">
    <citation type="journal article" date="2019" name="Int. J. Syst. Evol. Microbiol.">
        <title>The Global Catalogue of Microorganisms (GCM) 10K type strain sequencing project: providing services to taxonomists for standard genome sequencing and annotation.</title>
        <authorList>
            <consortium name="The Broad Institute Genomics Platform"/>
            <consortium name="The Broad Institute Genome Sequencing Center for Infectious Disease"/>
            <person name="Wu L."/>
            <person name="Ma J."/>
        </authorList>
    </citation>
    <scope>NUCLEOTIDE SEQUENCE [LARGE SCALE GENOMIC DNA]</scope>
    <source>
        <strain evidence="8">CGMCC 1.18575</strain>
    </source>
</reference>